<dbReference type="OrthoDB" id="6430052at2759"/>
<name>A0A4Y2J2V6_ARAVE</name>
<comment type="caution">
    <text evidence="3">The sequence shown here is derived from an EMBL/GenBank/DDBJ whole genome shotgun (WGS) entry which is preliminary data.</text>
</comment>
<evidence type="ECO:0000313" key="4">
    <source>
        <dbReference type="Proteomes" id="UP000499080"/>
    </source>
</evidence>
<evidence type="ECO:0000256" key="1">
    <source>
        <dbReference type="SAM" id="Coils"/>
    </source>
</evidence>
<protein>
    <submittedName>
        <fullName evidence="3">Uncharacterized protein</fullName>
    </submittedName>
</protein>
<reference evidence="3 4" key="1">
    <citation type="journal article" date="2019" name="Sci. Rep.">
        <title>Orb-weaving spider Araneus ventricosus genome elucidates the spidroin gene catalogue.</title>
        <authorList>
            <person name="Kono N."/>
            <person name="Nakamura H."/>
            <person name="Ohtoshi R."/>
            <person name="Moran D.A.P."/>
            <person name="Shinohara A."/>
            <person name="Yoshida Y."/>
            <person name="Fujiwara M."/>
            <person name="Mori M."/>
            <person name="Tomita M."/>
            <person name="Arakawa K."/>
        </authorList>
    </citation>
    <scope>NUCLEOTIDE SEQUENCE [LARGE SCALE GENOMIC DNA]</scope>
</reference>
<sequence>MQEPFCNTSCALKIRNSELAAWDEKMSDAEAELELIKEMHEKLKQQIRDLEEETVRNKELREIELKKIAEIYKLCTGSEAQVTDPVLMRVAIDHAIQGILIEMNAHPRKKIKELIKTLEAEKKLSERKAEEALRAQRATERLRKALTPATQKERQQAKKKSK</sequence>
<organism evidence="3 4">
    <name type="scientific">Araneus ventricosus</name>
    <name type="common">Orbweaver spider</name>
    <name type="synonym">Epeira ventricosa</name>
    <dbReference type="NCBI Taxonomy" id="182803"/>
    <lineage>
        <taxon>Eukaryota</taxon>
        <taxon>Metazoa</taxon>
        <taxon>Ecdysozoa</taxon>
        <taxon>Arthropoda</taxon>
        <taxon>Chelicerata</taxon>
        <taxon>Arachnida</taxon>
        <taxon>Araneae</taxon>
        <taxon>Araneomorphae</taxon>
        <taxon>Entelegynae</taxon>
        <taxon>Araneoidea</taxon>
        <taxon>Araneidae</taxon>
        <taxon>Araneus</taxon>
    </lineage>
</organism>
<proteinExistence type="predicted"/>
<feature type="region of interest" description="Disordered" evidence="2">
    <location>
        <begin position="142"/>
        <end position="162"/>
    </location>
</feature>
<feature type="coiled-coil region" evidence="1">
    <location>
        <begin position="19"/>
        <end position="63"/>
    </location>
</feature>
<evidence type="ECO:0000313" key="3">
    <source>
        <dbReference type="EMBL" id="GBM83909.1"/>
    </source>
</evidence>
<dbReference type="Proteomes" id="UP000499080">
    <property type="component" value="Unassembled WGS sequence"/>
</dbReference>
<evidence type="ECO:0000256" key="2">
    <source>
        <dbReference type="SAM" id="MobiDB-lite"/>
    </source>
</evidence>
<dbReference type="AlphaFoldDB" id="A0A4Y2J2V6"/>
<accession>A0A4Y2J2V6</accession>
<dbReference type="EMBL" id="BGPR01003118">
    <property type="protein sequence ID" value="GBM83909.1"/>
    <property type="molecule type" value="Genomic_DNA"/>
</dbReference>
<feature type="coiled-coil region" evidence="1">
    <location>
        <begin position="108"/>
        <end position="135"/>
    </location>
</feature>
<keyword evidence="4" id="KW-1185">Reference proteome</keyword>
<gene>
    <name evidence="3" type="ORF">AVEN_125622_1</name>
</gene>
<keyword evidence="1" id="KW-0175">Coiled coil</keyword>